<accession>A0ACB8Z456</accession>
<name>A0ACB8Z456_ARCLA</name>
<reference evidence="2" key="1">
    <citation type="journal article" date="2022" name="Mol. Ecol. Resour.">
        <title>The genomes of chicory, endive, great burdock and yacon provide insights into Asteraceae palaeo-polyploidization history and plant inulin production.</title>
        <authorList>
            <person name="Fan W."/>
            <person name="Wang S."/>
            <person name="Wang H."/>
            <person name="Wang A."/>
            <person name="Jiang F."/>
            <person name="Liu H."/>
            <person name="Zhao H."/>
            <person name="Xu D."/>
            <person name="Zhang Y."/>
        </authorList>
    </citation>
    <scope>NUCLEOTIDE SEQUENCE [LARGE SCALE GENOMIC DNA]</scope>
    <source>
        <strain evidence="2">cv. Niubang</strain>
    </source>
</reference>
<evidence type="ECO:0000313" key="1">
    <source>
        <dbReference type="EMBL" id="KAI3692070.1"/>
    </source>
</evidence>
<comment type="caution">
    <text evidence="1">The sequence shown here is derived from an EMBL/GenBank/DDBJ whole genome shotgun (WGS) entry which is preliminary data.</text>
</comment>
<organism evidence="1 2">
    <name type="scientific">Arctium lappa</name>
    <name type="common">Greater burdock</name>
    <name type="synonym">Lappa major</name>
    <dbReference type="NCBI Taxonomy" id="4217"/>
    <lineage>
        <taxon>Eukaryota</taxon>
        <taxon>Viridiplantae</taxon>
        <taxon>Streptophyta</taxon>
        <taxon>Embryophyta</taxon>
        <taxon>Tracheophyta</taxon>
        <taxon>Spermatophyta</taxon>
        <taxon>Magnoliopsida</taxon>
        <taxon>eudicotyledons</taxon>
        <taxon>Gunneridae</taxon>
        <taxon>Pentapetalae</taxon>
        <taxon>asterids</taxon>
        <taxon>campanulids</taxon>
        <taxon>Asterales</taxon>
        <taxon>Asteraceae</taxon>
        <taxon>Carduoideae</taxon>
        <taxon>Cardueae</taxon>
        <taxon>Arctiinae</taxon>
        <taxon>Arctium</taxon>
    </lineage>
</organism>
<sequence length="190" mass="21316">MLLRTDCSYGSVYILQEYDLLACSLRRGSSNHHLVLGWFHGVAEPGLDCGQTYHQECISETLVLYENCQPEIEDQASIFGSTGTDLCQVRGSSILKNTKRVLVCYDMLRERYHPLKHVSKHKANLLAMLLLGLAVFFVFRDPSLKTQHKASDGDGVWGRGGDRLRWSVGEGRRPIEMQCRGGEEIDGDAV</sequence>
<gene>
    <name evidence="1" type="ORF">L6452_31879</name>
</gene>
<proteinExistence type="predicted"/>
<reference evidence="1 2" key="2">
    <citation type="journal article" date="2022" name="Mol. Ecol. Resour.">
        <title>The genomes of chicory, endive, great burdock and yacon provide insights into Asteraceae paleo-polyploidization history and plant inulin production.</title>
        <authorList>
            <person name="Fan W."/>
            <person name="Wang S."/>
            <person name="Wang H."/>
            <person name="Wang A."/>
            <person name="Jiang F."/>
            <person name="Liu H."/>
            <person name="Zhao H."/>
            <person name="Xu D."/>
            <person name="Zhang Y."/>
        </authorList>
    </citation>
    <scope>NUCLEOTIDE SEQUENCE [LARGE SCALE GENOMIC DNA]</scope>
    <source>
        <strain evidence="2">cv. Niubang</strain>
    </source>
</reference>
<keyword evidence="2" id="KW-1185">Reference proteome</keyword>
<dbReference type="EMBL" id="CM042057">
    <property type="protein sequence ID" value="KAI3692070.1"/>
    <property type="molecule type" value="Genomic_DNA"/>
</dbReference>
<evidence type="ECO:0000313" key="2">
    <source>
        <dbReference type="Proteomes" id="UP001055879"/>
    </source>
</evidence>
<protein>
    <submittedName>
        <fullName evidence="1">Uncharacterized protein</fullName>
    </submittedName>
</protein>
<dbReference type="Proteomes" id="UP001055879">
    <property type="component" value="Linkage Group LG11"/>
</dbReference>